<protein>
    <submittedName>
        <fullName evidence="4">Autotransporter-associated beta strand protein</fullName>
    </submittedName>
</protein>
<organism evidence="4 5">
    <name type="scientific">Roseateles asaccharophilus</name>
    <dbReference type="NCBI Taxonomy" id="582607"/>
    <lineage>
        <taxon>Bacteria</taxon>
        <taxon>Pseudomonadati</taxon>
        <taxon>Pseudomonadota</taxon>
        <taxon>Betaproteobacteria</taxon>
        <taxon>Burkholderiales</taxon>
        <taxon>Sphaerotilaceae</taxon>
        <taxon>Roseateles</taxon>
    </lineage>
</organism>
<dbReference type="EMBL" id="JAVDXV010000002">
    <property type="protein sequence ID" value="MDR7331790.1"/>
    <property type="molecule type" value="Genomic_DNA"/>
</dbReference>
<keyword evidence="1 2" id="KW-0732">Signal</keyword>
<evidence type="ECO:0000259" key="3">
    <source>
        <dbReference type="Pfam" id="PF07589"/>
    </source>
</evidence>
<dbReference type="InterPro" id="IPR011050">
    <property type="entry name" value="Pectin_lyase_fold/virulence"/>
</dbReference>
<keyword evidence="5" id="KW-1185">Reference proteome</keyword>
<dbReference type="Pfam" id="PF12951">
    <property type="entry name" value="PATR"/>
    <property type="match status" value="3"/>
</dbReference>
<dbReference type="InterPro" id="IPR013425">
    <property type="entry name" value="Autotrns_rpt"/>
</dbReference>
<gene>
    <name evidence="4" type="ORF">J2X21_000916</name>
</gene>
<evidence type="ECO:0000313" key="4">
    <source>
        <dbReference type="EMBL" id="MDR7331790.1"/>
    </source>
</evidence>
<dbReference type="NCBIfam" id="TIGR02595">
    <property type="entry name" value="PEP_CTERM"/>
    <property type="match status" value="1"/>
</dbReference>
<feature type="signal peptide" evidence="2">
    <location>
        <begin position="1"/>
        <end position="27"/>
    </location>
</feature>
<name>A0ABU2A431_9BURK</name>
<accession>A0ABU2A431</accession>
<dbReference type="NCBIfam" id="TIGR02601">
    <property type="entry name" value="autotrns_rpt"/>
    <property type="match status" value="1"/>
</dbReference>
<sequence length="1170" mass="116085">MKPPRPTPLAAAAALLALFATAPGTQAATFTWTGAASANWSNAANWLEGLPLPAADMVLLLDAPARSNSFNDIAGGLVLNGLVLGASAAAPVLSGQKLVFQGTNAFVRMQSDGGHARIETPLQLDTTLRVHGGPSINSQLMLLGPISGAGGLTVLDGTAVVGNAASTFTGATTVASGARLGVGSQGLGSTASITVQAGAELQLVGGGTARVSAPIQLAGTLSSSAKKVPNFLGQRVAAAFVSGPVTLTGAADVVAQGATGIDFDATEFVVSGSVNRAGHVLTLEADGINNTLQMTGGVRGDGALLVRPQGGAINIASVQGNGELRFAGSSGAVNVGAISGDGALTVAFDGSGSVTASGIISGARPLRVSGGVLDLGHLAHSFVGRIDMVGAGEIIASTEAQLGDAANTLRFEQGGALQLNTPIGTLNRAITTTGGDGVVFVSPGARLDVGATITGDGGLAFVNFGLRAHVTLSGNNSFASGLGVSEGILLSFANDANLGAAGAPVRLNGVLALPAGFALDRPLVLGSSNAQLSAAKAGRYVVSGGISGDGRLGLGGAQAETVFVLTGHNTHSGGVQVAGNAQRGTAVLELSSDAALGAPGGALDLGRANGFSSLPGTLRATADLSIAAARSTTFRDMTVDTNGFDVVFNQPISGLGITKTGLGRWTLNTANSDASNSQQVDVAQGRLLLGVAEALGRRSNVRVDDGAVLDLGGHAHTFASLTTASGAELQLGSGARLDALFGVLDGSVQGQGTLVVGRPGFSPGNLVLNAANGFNGAIEVSQGSRLDLGHQQALGAANNLLRLDGGTLATRGTLAAPLVINDATPLEIGAGGAGFQAGGQSLIIERALSGSAPLAFTGGSRPDEGGGKYDVRLANAGNSFTGDVQLGDARSTGDAVLGITANGSLGAATNRVTLGQRFFDGETMRSAQGGLRAWGDLSLAASRELRLDGVADSMAGFIDTNGFTVVLQGGISELAPGLGLLKTGAGTLVMNGIHSYTGSTVVEDGTLGGHGELQSVQMGAAVLAPGESAGLLTLRGDLSFSGGGQLWLELGGLARGSGYDALNVGGTVDLGSDTLLRLDFIAGFGALVTADLRFQLLNAGGGLFGQFANVADGGRLMTADGAGSFVVHYGAGEGLFLSDYAAAPVPEPQSWLLLGLGLVGVWLRQRRQPT</sequence>
<dbReference type="InterPro" id="IPR013424">
    <property type="entry name" value="Ice-binding_C"/>
</dbReference>
<comment type="caution">
    <text evidence="4">The sequence shown here is derived from an EMBL/GenBank/DDBJ whole genome shotgun (WGS) entry which is preliminary data.</text>
</comment>
<feature type="chain" id="PRO_5046432344" evidence="2">
    <location>
        <begin position="28"/>
        <end position="1170"/>
    </location>
</feature>
<evidence type="ECO:0000256" key="2">
    <source>
        <dbReference type="SAM" id="SignalP"/>
    </source>
</evidence>
<dbReference type="RefSeq" id="WP_310325466.1">
    <property type="nucleotide sequence ID" value="NZ_JAVDXV010000002.1"/>
</dbReference>
<dbReference type="Pfam" id="PF07589">
    <property type="entry name" value="PEP-CTERM"/>
    <property type="match status" value="1"/>
</dbReference>
<evidence type="ECO:0000256" key="1">
    <source>
        <dbReference type="ARBA" id="ARBA00022729"/>
    </source>
</evidence>
<proteinExistence type="predicted"/>
<dbReference type="Proteomes" id="UP001180825">
    <property type="component" value="Unassembled WGS sequence"/>
</dbReference>
<feature type="domain" description="Ice-binding protein C-terminal" evidence="3">
    <location>
        <begin position="1144"/>
        <end position="1167"/>
    </location>
</feature>
<dbReference type="SUPFAM" id="SSF51126">
    <property type="entry name" value="Pectin lyase-like"/>
    <property type="match status" value="1"/>
</dbReference>
<evidence type="ECO:0000313" key="5">
    <source>
        <dbReference type="Proteomes" id="UP001180825"/>
    </source>
</evidence>
<reference evidence="4 5" key="1">
    <citation type="submission" date="2023-07" db="EMBL/GenBank/DDBJ databases">
        <title>Sorghum-associated microbial communities from plants grown in Nebraska, USA.</title>
        <authorList>
            <person name="Schachtman D."/>
        </authorList>
    </citation>
    <scope>NUCLEOTIDE SEQUENCE [LARGE SCALE GENOMIC DNA]</scope>
    <source>
        <strain evidence="4 5">BE316</strain>
    </source>
</reference>